<dbReference type="EMBL" id="PDCK01000040">
    <property type="protein sequence ID" value="PRQ47867.1"/>
    <property type="molecule type" value="Genomic_DNA"/>
</dbReference>
<keyword evidence="2" id="KW-1185">Reference proteome</keyword>
<accession>A0A2P6RN60</accession>
<organism evidence="1 2">
    <name type="scientific">Rosa chinensis</name>
    <name type="common">China rose</name>
    <dbReference type="NCBI Taxonomy" id="74649"/>
    <lineage>
        <taxon>Eukaryota</taxon>
        <taxon>Viridiplantae</taxon>
        <taxon>Streptophyta</taxon>
        <taxon>Embryophyta</taxon>
        <taxon>Tracheophyta</taxon>
        <taxon>Spermatophyta</taxon>
        <taxon>Magnoliopsida</taxon>
        <taxon>eudicotyledons</taxon>
        <taxon>Gunneridae</taxon>
        <taxon>Pentapetalae</taxon>
        <taxon>rosids</taxon>
        <taxon>fabids</taxon>
        <taxon>Rosales</taxon>
        <taxon>Rosaceae</taxon>
        <taxon>Rosoideae</taxon>
        <taxon>Rosoideae incertae sedis</taxon>
        <taxon>Rosa</taxon>
    </lineage>
</organism>
<evidence type="ECO:0000313" key="2">
    <source>
        <dbReference type="Proteomes" id="UP000238479"/>
    </source>
</evidence>
<dbReference type="AlphaFoldDB" id="A0A2P6RN60"/>
<evidence type="ECO:0000313" key="1">
    <source>
        <dbReference type="EMBL" id="PRQ47867.1"/>
    </source>
</evidence>
<protein>
    <submittedName>
        <fullName evidence="1">Uncharacterized protein</fullName>
    </submittedName>
</protein>
<dbReference type="Proteomes" id="UP000238479">
    <property type="component" value="Chromosome 2"/>
</dbReference>
<gene>
    <name evidence="1" type="ORF">RchiOBHm_Chr2g0104401</name>
</gene>
<comment type="caution">
    <text evidence="1">The sequence shown here is derived from an EMBL/GenBank/DDBJ whole genome shotgun (WGS) entry which is preliminary data.</text>
</comment>
<name>A0A2P6RN60_ROSCH</name>
<sequence length="78" mass="9257">MFDDLCCWDEVSMRLSCFLLTQRVSRVLFEVSKINLDLPGFPISFENKINWVYLVIGIWLESYHQSGTLLEFSYSIWL</sequence>
<proteinExistence type="predicted"/>
<reference evidence="1 2" key="1">
    <citation type="journal article" date="2018" name="Nat. Genet.">
        <title>The Rosa genome provides new insights in the design of modern roses.</title>
        <authorList>
            <person name="Bendahmane M."/>
        </authorList>
    </citation>
    <scope>NUCLEOTIDE SEQUENCE [LARGE SCALE GENOMIC DNA]</scope>
    <source>
        <strain evidence="2">cv. Old Blush</strain>
    </source>
</reference>
<dbReference type="Gramene" id="PRQ47867">
    <property type="protein sequence ID" value="PRQ47867"/>
    <property type="gene ID" value="RchiOBHm_Chr2g0104401"/>
</dbReference>